<name>A0AA88AIU9_FICCA</name>
<dbReference type="Proteomes" id="UP001187192">
    <property type="component" value="Unassembled WGS sequence"/>
</dbReference>
<evidence type="ECO:0000256" key="1">
    <source>
        <dbReference type="SAM" id="MobiDB-lite"/>
    </source>
</evidence>
<gene>
    <name evidence="2" type="ORF">TIFTF001_021861</name>
</gene>
<feature type="region of interest" description="Disordered" evidence="1">
    <location>
        <begin position="169"/>
        <end position="188"/>
    </location>
</feature>
<sequence length="238" mass="26441">MIGKRTSLADPSSHLGVRGTPVGRLLRATSTVPVSSGGGGWRRSKDKERYSDKYRMSGVRWCRVMGVACAATVRLSAGSQIFSIGWEKEPTGSRASCSLVDRRSEKPFEFHTSVFPPKPPPINRLLGEHRLYRFHRPHSRFSWAGQKDPIQLSGHLRHSYPEGCARVDQDVDRSLGSGPDWGRGRSRGENSQAAKYIWLGGGLRRRIRELGECNQPPRVNPSRLASTVKVVRNGSTIP</sequence>
<accession>A0AA88AIU9</accession>
<comment type="caution">
    <text evidence="2">The sequence shown here is derived from an EMBL/GenBank/DDBJ whole genome shotgun (WGS) entry which is preliminary data.</text>
</comment>
<feature type="region of interest" description="Disordered" evidence="1">
    <location>
        <begin position="1"/>
        <end position="20"/>
    </location>
</feature>
<organism evidence="2 3">
    <name type="scientific">Ficus carica</name>
    <name type="common">Common fig</name>
    <dbReference type="NCBI Taxonomy" id="3494"/>
    <lineage>
        <taxon>Eukaryota</taxon>
        <taxon>Viridiplantae</taxon>
        <taxon>Streptophyta</taxon>
        <taxon>Embryophyta</taxon>
        <taxon>Tracheophyta</taxon>
        <taxon>Spermatophyta</taxon>
        <taxon>Magnoliopsida</taxon>
        <taxon>eudicotyledons</taxon>
        <taxon>Gunneridae</taxon>
        <taxon>Pentapetalae</taxon>
        <taxon>rosids</taxon>
        <taxon>fabids</taxon>
        <taxon>Rosales</taxon>
        <taxon>Moraceae</taxon>
        <taxon>Ficeae</taxon>
        <taxon>Ficus</taxon>
    </lineage>
</organism>
<protein>
    <submittedName>
        <fullName evidence="2">Uncharacterized protein</fullName>
    </submittedName>
</protein>
<evidence type="ECO:0000313" key="3">
    <source>
        <dbReference type="Proteomes" id="UP001187192"/>
    </source>
</evidence>
<reference evidence="2" key="1">
    <citation type="submission" date="2023-07" db="EMBL/GenBank/DDBJ databases">
        <title>draft genome sequence of fig (Ficus carica).</title>
        <authorList>
            <person name="Takahashi T."/>
            <person name="Nishimura K."/>
        </authorList>
    </citation>
    <scope>NUCLEOTIDE SEQUENCE</scope>
</reference>
<dbReference type="EMBL" id="BTGU01000043">
    <property type="protein sequence ID" value="GMN52725.1"/>
    <property type="molecule type" value="Genomic_DNA"/>
</dbReference>
<keyword evidence="3" id="KW-1185">Reference proteome</keyword>
<proteinExistence type="predicted"/>
<evidence type="ECO:0000313" key="2">
    <source>
        <dbReference type="EMBL" id="GMN52725.1"/>
    </source>
</evidence>
<dbReference type="AlphaFoldDB" id="A0AA88AIU9"/>